<dbReference type="GO" id="GO:0006508">
    <property type="term" value="P:proteolysis"/>
    <property type="evidence" value="ECO:0007669"/>
    <property type="project" value="UniProtKB-UniRule"/>
</dbReference>
<dbReference type="NCBIfam" id="TIGR01441">
    <property type="entry name" value="GPR"/>
    <property type="match status" value="1"/>
</dbReference>
<proteinExistence type="inferred from homology"/>
<comment type="function">
    <text evidence="4">Initiates the rapid degradation of small, acid-soluble proteins during spore germination.</text>
</comment>
<reference evidence="6 7" key="1">
    <citation type="submission" date="2015-01" db="EMBL/GenBank/DDBJ databases">
        <title>Jeotgalibacillus campisalis genome sequencing.</title>
        <authorList>
            <person name="Goh K.M."/>
            <person name="Chan K.-G."/>
            <person name="Yaakop A.S."/>
            <person name="Ee R."/>
            <person name="Gan H.M."/>
            <person name="Chan C.S."/>
        </authorList>
    </citation>
    <scope>NUCLEOTIDE SEQUENCE [LARGE SCALE GENOMIC DNA]</scope>
    <source>
        <strain evidence="6 7">SF-57</strain>
    </source>
</reference>
<keyword evidence="2 4" id="KW-0378">Hydrolase</keyword>
<name>A0A0C2VAW1_9BACL</name>
<dbReference type="EC" id="3.4.24.78" evidence="4"/>
<dbReference type="InterPro" id="IPR005080">
    <property type="entry name" value="Peptidase_A25"/>
</dbReference>
<dbReference type="RefSeq" id="WP_041059468.1">
    <property type="nucleotide sequence ID" value="NZ_JXRR01000017.1"/>
</dbReference>
<dbReference type="Gene3D" id="3.40.50.1450">
    <property type="entry name" value="HybD-like"/>
    <property type="match status" value="1"/>
</dbReference>
<evidence type="ECO:0000256" key="4">
    <source>
        <dbReference type="HAMAP-Rule" id="MF_00626"/>
    </source>
</evidence>
<dbReference type="PIRSF" id="PIRSF019549">
    <property type="entry name" value="Peptidase_A25"/>
    <property type="match status" value="1"/>
</dbReference>
<feature type="compositionally biased region" description="Basic and acidic residues" evidence="5">
    <location>
        <begin position="277"/>
        <end position="286"/>
    </location>
</feature>
<comment type="PTM">
    <text evidence="4">Autoproteolytically processed. The inactive tetrameric zymogen termed p46 autoprocesses to a smaller form termed p41, which is active only during spore germination.</text>
</comment>
<dbReference type="GO" id="GO:0009847">
    <property type="term" value="P:spore germination"/>
    <property type="evidence" value="ECO:0007669"/>
    <property type="project" value="UniProtKB-UniRule"/>
</dbReference>
<keyword evidence="3 4" id="KW-0865">Zymogen</keyword>
<dbReference type="Pfam" id="PF03418">
    <property type="entry name" value="Peptidase_A25"/>
    <property type="match status" value="1"/>
</dbReference>
<gene>
    <name evidence="4" type="primary">gpr</name>
    <name evidence="6" type="ORF">KR50_27320</name>
</gene>
<dbReference type="HAMAP" id="MF_00626">
    <property type="entry name" value="Germination_prot"/>
    <property type="match status" value="1"/>
</dbReference>
<dbReference type="EMBL" id="JXRR01000017">
    <property type="protein sequence ID" value="KIL46057.1"/>
    <property type="molecule type" value="Genomic_DNA"/>
</dbReference>
<evidence type="ECO:0000313" key="6">
    <source>
        <dbReference type="EMBL" id="KIL46057.1"/>
    </source>
</evidence>
<accession>A0A0C2VAW1</accession>
<comment type="caution">
    <text evidence="6">The sequence shown here is derived from an EMBL/GenBank/DDBJ whole genome shotgun (WGS) entry which is preliminary data.</text>
</comment>
<evidence type="ECO:0000256" key="5">
    <source>
        <dbReference type="SAM" id="MobiDB-lite"/>
    </source>
</evidence>
<dbReference type="Proteomes" id="UP000031972">
    <property type="component" value="Unassembled WGS sequence"/>
</dbReference>
<dbReference type="OrthoDB" id="9777293at2"/>
<comment type="catalytic activity">
    <reaction evidence="4">
        <text>Endopeptidase action with P4 Glu or Asp, P1 preferably Glu &gt; Asp, P1' hydrophobic and P2' Ala.</text>
        <dbReference type="EC" id="3.4.24.78"/>
    </reaction>
</comment>
<dbReference type="AlphaFoldDB" id="A0A0C2VAW1"/>
<comment type="similarity">
    <text evidence="4">Belongs to the peptidase A25 family.</text>
</comment>
<dbReference type="InterPro" id="IPR023430">
    <property type="entry name" value="Pept_HybD-like_dom_sf"/>
</dbReference>
<organism evidence="6 7">
    <name type="scientific">Jeotgalibacillus campisalis</name>
    <dbReference type="NCBI Taxonomy" id="220754"/>
    <lineage>
        <taxon>Bacteria</taxon>
        <taxon>Bacillati</taxon>
        <taxon>Bacillota</taxon>
        <taxon>Bacilli</taxon>
        <taxon>Bacillales</taxon>
        <taxon>Caryophanaceae</taxon>
        <taxon>Jeotgalibacillus</taxon>
    </lineage>
</organism>
<dbReference type="SUPFAM" id="SSF53163">
    <property type="entry name" value="HybD-like"/>
    <property type="match status" value="1"/>
</dbReference>
<comment type="subunit">
    <text evidence="4">Homotetramer.</text>
</comment>
<protein>
    <recommendedName>
        <fullName evidence="4">Germination protease</fullName>
        <ecNumber evidence="4">3.4.24.78</ecNumber>
    </recommendedName>
    <alternativeName>
        <fullName evidence="4">GPR endopeptidase</fullName>
    </alternativeName>
    <alternativeName>
        <fullName evidence="4">Germination proteinase</fullName>
    </alternativeName>
    <alternativeName>
        <fullName evidence="4">Spore protease</fullName>
    </alternativeName>
</protein>
<feature type="region of interest" description="Disordered" evidence="5">
    <location>
        <begin position="257"/>
        <end position="286"/>
    </location>
</feature>
<keyword evidence="1 4" id="KW-0645">Protease</keyword>
<keyword evidence="7" id="KW-1185">Reference proteome</keyword>
<sequence length="359" mass="39388">MISMRTDLAIEAFETAVEEQLIQEPSIKKGIQITEDKIDQFTVSKVIIDKDAEELLGKKEGHYWTLEVPQLRTQDETLQQSISFAFEKVIRQFLPLSQIPSEAHILIVGLGNWQVTPDSLGPLVCENVFITNHLFLHEPHAVENGYRKVSAIAPGVMGLTGMETSDIIHGIVEKIKPEAVIVIDALAARAVERIHATIQISSTGIQPGAGVGNKRKEISYETLGIPVVSIGIPTVVDAVTITQDTLNYYLKTLGQKRRQKGNPSNSLSVGALPGTKKLTDKDEPTADEKKLYLGMMGELEEEEKRQLLEEVLAPLGHNLIVTPKDTDLFMEQAANVIAMAINSALHESLSNGQGSTFTH</sequence>
<evidence type="ECO:0000256" key="1">
    <source>
        <dbReference type="ARBA" id="ARBA00022670"/>
    </source>
</evidence>
<dbReference type="GO" id="GO:0004222">
    <property type="term" value="F:metalloendopeptidase activity"/>
    <property type="evidence" value="ECO:0007669"/>
    <property type="project" value="UniProtKB-UniRule"/>
</dbReference>
<evidence type="ECO:0000313" key="7">
    <source>
        <dbReference type="Proteomes" id="UP000031972"/>
    </source>
</evidence>
<dbReference type="PATRIC" id="fig|220754.4.peg.2747"/>
<feature type="chain" id="PRO_5023430372" description="Germination protease" evidence="4">
    <location>
        <begin position="8"/>
        <end position="359"/>
    </location>
</feature>
<evidence type="ECO:0000256" key="2">
    <source>
        <dbReference type="ARBA" id="ARBA00022801"/>
    </source>
</evidence>
<evidence type="ECO:0000256" key="3">
    <source>
        <dbReference type="ARBA" id="ARBA00023145"/>
    </source>
</evidence>
<feature type="propeptide" id="PRO_5005016566" evidence="4">
    <location>
        <begin position="1"/>
        <end position="7"/>
    </location>
</feature>